<dbReference type="OrthoDB" id="7477016at2"/>
<dbReference type="InterPro" id="IPR038268">
    <property type="entry name" value="RHH_sf"/>
</dbReference>
<keyword evidence="2" id="KW-0808">Transferase</keyword>
<dbReference type="Pfam" id="PF13467">
    <property type="entry name" value="RHH_4"/>
    <property type="match status" value="1"/>
</dbReference>
<dbReference type="RefSeq" id="WP_115688838.1">
    <property type="nucleotide sequence ID" value="NZ_CP031417.1"/>
</dbReference>
<evidence type="ECO:0000313" key="2">
    <source>
        <dbReference type="EMBL" id="AXK79803.1"/>
    </source>
</evidence>
<reference evidence="2 3" key="1">
    <citation type="submission" date="2018-07" db="EMBL/GenBank/DDBJ databases">
        <authorList>
            <person name="Quirk P.G."/>
            <person name="Krulwich T.A."/>
        </authorList>
    </citation>
    <scope>NUCLEOTIDE SEQUENCE [LARGE SCALE GENOMIC DNA]</scope>
    <source>
        <strain evidence="2 3">CC-BB4</strain>
    </source>
</reference>
<dbReference type="InterPro" id="IPR027373">
    <property type="entry name" value="RHH_dom"/>
</dbReference>
<sequence length="73" mass="8385">MKSLIVKRSVTIGGHRTSITLEDMFWHALREIADHRRVSMSALLNEINVGRQATNLSSHIRLFVLDHYRSRAA</sequence>
<evidence type="ECO:0000313" key="3">
    <source>
        <dbReference type="Proteomes" id="UP000254889"/>
    </source>
</evidence>
<keyword evidence="3" id="KW-1185">Reference proteome</keyword>
<accession>A0A345ZSA6</accession>
<protein>
    <submittedName>
        <fullName evidence="2">Aryl-sulfate sulfotransferase</fullName>
    </submittedName>
</protein>
<gene>
    <name evidence="2" type="ORF">DW352_04285</name>
</gene>
<name>A0A345ZSA6_9HYPH</name>
<dbReference type="EMBL" id="CP031417">
    <property type="protein sequence ID" value="AXK79803.1"/>
    <property type="molecule type" value="Genomic_DNA"/>
</dbReference>
<dbReference type="Proteomes" id="UP000254889">
    <property type="component" value="Chromosome"/>
</dbReference>
<evidence type="ECO:0000259" key="1">
    <source>
        <dbReference type="Pfam" id="PF13467"/>
    </source>
</evidence>
<dbReference type="GO" id="GO:0016740">
    <property type="term" value="F:transferase activity"/>
    <property type="evidence" value="ECO:0007669"/>
    <property type="project" value="UniProtKB-KW"/>
</dbReference>
<feature type="domain" description="Ribbon-helix-helix" evidence="1">
    <location>
        <begin position="6"/>
        <end position="68"/>
    </location>
</feature>
<dbReference type="Gene3D" id="1.10.3990.20">
    <property type="entry name" value="protein bp1543"/>
    <property type="match status" value="1"/>
</dbReference>
<dbReference type="KEGG" id="ptaw:DW352_04285"/>
<dbReference type="AlphaFoldDB" id="A0A345ZSA6"/>
<proteinExistence type="predicted"/>
<organism evidence="2 3">
    <name type="scientific">Pseudolabrys taiwanensis</name>
    <dbReference type="NCBI Taxonomy" id="331696"/>
    <lineage>
        <taxon>Bacteria</taxon>
        <taxon>Pseudomonadati</taxon>
        <taxon>Pseudomonadota</taxon>
        <taxon>Alphaproteobacteria</taxon>
        <taxon>Hyphomicrobiales</taxon>
        <taxon>Xanthobacteraceae</taxon>
        <taxon>Pseudolabrys</taxon>
    </lineage>
</organism>